<keyword evidence="2" id="KW-1185">Reference proteome</keyword>
<reference evidence="1 2" key="1">
    <citation type="submission" date="2012-06" db="EMBL/GenBank/DDBJ databases">
        <title>Finished chromosome of genome of Microcoleus sp. PCC 7113.</title>
        <authorList>
            <consortium name="US DOE Joint Genome Institute"/>
            <person name="Gugger M."/>
            <person name="Coursin T."/>
            <person name="Rippka R."/>
            <person name="Tandeau De Marsac N."/>
            <person name="Huntemann M."/>
            <person name="Wei C.-L."/>
            <person name="Han J."/>
            <person name="Detter J.C."/>
            <person name="Han C."/>
            <person name="Tapia R."/>
            <person name="Chen A."/>
            <person name="Kyrpides N."/>
            <person name="Mavromatis K."/>
            <person name="Markowitz V."/>
            <person name="Szeto E."/>
            <person name="Ivanova N."/>
            <person name="Pagani I."/>
            <person name="Pati A."/>
            <person name="Goodwin L."/>
            <person name="Nordberg H.P."/>
            <person name="Cantor M.N."/>
            <person name="Hua S.X."/>
            <person name="Woyke T."/>
            <person name="Kerfeld C.A."/>
        </authorList>
    </citation>
    <scope>NUCLEOTIDE SEQUENCE [LARGE SCALE GENOMIC DNA]</scope>
    <source>
        <strain evidence="1 2">PCC 7113</strain>
    </source>
</reference>
<dbReference type="eggNOG" id="ENOG502ZC4D">
    <property type="taxonomic scope" value="Bacteria"/>
</dbReference>
<accession>K9WHP0</accession>
<proteinExistence type="predicted"/>
<dbReference type="HOGENOM" id="CLU_968768_0_0_3"/>
<dbReference type="STRING" id="1173027.Mic7113_3570"/>
<gene>
    <name evidence="1" type="ORF">Mic7113_3570</name>
</gene>
<dbReference type="Proteomes" id="UP000010471">
    <property type="component" value="Chromosome"/>
</dbReference>
<dbReference type="KEGG" id="mic:Mic7113_3570"/>
<dbReference type="PATRIC" id="fig|1173027.3.peg.3926"/>
<dbReference type="EMBL" id="CP003630">
    <property type="protein sequence ID" value="AFZ19294.1"/>
    <property type="molecule type" value="Genomic_DNA"/>
</dbReference>
<evidence type="ECO:0000313" key="1">
    <source>
        <dbReference type="EMBL" id="AFZ19294.1"/>
    </source>
</evidence>
<evidence type="ECO:0000313" key="2">
    <source>
        <dbReference type="Proteomes" id="UP000010471"/>
    </source>
</evidence>
<dbReference type="RefSeq" id="WP_015183436.1">
    <property type="nucleotide sequence ID" value="NC_019738.1"/>
</dbReference>
<name>K9WHP0_9CYAN</name>
<sequence>METIELKFILKLLGFEDYRALLSKIELDSTISEVEREEICRKLCDRGLLVCSYKISKFKIAPPGNFLLKQDCEELPLTKQERKVLRASAKGRITAKETGIPAEEQQVVIQSLLDRNLIEVKPKHKKIKEVWLTERGKEYLQYEYNPTESCAVLSSELLSNYIQFLRKSFQEIAPSSMKTQIVNDEKILLTIQELERQFATDNRVPICHLREKLYPLLSREELDESLYRLERLERIEMSELQAANACTFSSEQIDAGIVQEMGAPLFFVTLKSNGIG</sequence>
<organism evidence="1 2">
    <name type="scientific">Allocoleopsis franciscana PCC 7113</name>
    <dbReference type="NCBI Taxonomy" id="1173027"/>
    <lineage>
        <taxon>Bacteria</taxon>
        <taxon>Bacillati</taxon>
        <taxon>Cyanobacteriota</taxon>
        <taxon>Cyanophyceae</taxon>
        <taxon>Coleofasciculales</taxon>
        <taxon>Coleofasciculaceae</taxon>
        <taxon>Allocoleopsis</taxon>
        <taxon>Allocoleopsis franciscana</taxon>
    </lineage>
</organism>
<evidence type="ECO:0008006" key="3">
    <source>
        <dbReference type="Google" id="ProtNLM"/>
    </source>
</evidence>
<protein>
    <recommendedName>
        <fullName evidence="3">Transcription factor RcaD</fullName>
    </recommendedName>
</protein>
<dbReference type="AlphaFoldDB" id="K9WHP0"/>
<dbReference type="OrthoDB" id="423570at2"/>